<gene>
    <name evidence="1" type="ORF">SIAM614_03670</name>
</gene>
<dbReference type="AlphaFoldDB" id="A0NRS8"/>
<evidence type="ECO:0000313" key="1">
    <source>
        <dbReference type="EMBL" id="EAV44226.1"/>
    </source>
</evidence>
<sequence>MTAGREFADLHAQWLSMTPGDERDDLCEVLNAKANALRALPCTSVEELPLKALGVAWTFGITHRPIPTEDEDYLAFVLASLLSDIQSAAG</sequence>
<proteinExistence type="predicted"/>
<accession>A0NRS8</accession>
<name>A0NRS8_ROSAI</name>
<evidence type="ECO:0000313" key="2">
    <source>
        <dbReference type="Proteomes" id="UP000004848"/>
    </source>
</evidence>
<organism evidence="1 2">
    <name type="scientific">Roseibium aggregatum (strain ATCC 25650 / DSM 13394 / JCM 20685 / NBRC 16684 / NCIMB 2208 / IAM 12614 / B1)</name>
    <name type="common">Stappia aggregata</name>
    <dbReference type="NCBI Taxonomy" id="384765"/>
    <lineage>
        <taxon>Bacteria</taxon>
        <taxon>Pseudomonadati</taxon>
        <taxon>Pseudomonadota</taxon>
        <taxon>Alphaproteobacteria</taxon>
        <taxon>Hyphomicrobiales</taxon>
        <taxon>Stappiaceae</taxon>
        <taxon>Roseibium</taxon>
    </lineage>
</organism>
<protein>
    <submittedName>
        <fullName evidence="1">Uncharacterized protein</fullName>
    </submittedName>
</protein>
<dbReference type="EMBL" id="AAUW01000006">
    <property type="protein sequence ID" value="EAV44226.1"/>
    <property type="molecule type" value="Genomic_DNA"/>
</dbReference>
<comment type="caution">
    <text evidence="1">The sequence shown here is derived from an EMBL/GenBank/DDBJ whole genome shotgun (WGS) entry which is preliminary data.</text>
</comment>
<dbReference type="Proteomes" id="UP000004848">
    <property type="component" value="Unassembled WGS sequence"/>
</dbReference>
<reference evidence="1 2" key="1">
    <citation type="submission" date="2006-05" db="EMBL/GenBank/DDBJ databases">
        <authorList>
            <person name="King G."/>
            <person name="Ferriera S."/>
            <person name="Johnson J."/>
            <person name="Kravitz S."/>
            <person name="Beeson K."/>
            <person name="Sutton G."/>
            <person name="Rogers Y.-H."/>
            <person name="Friedman R."/>
            <person name="Frazier M."/>
            <person name="Venter J.C."/>
        </authorList>
    </citation>
    <scope>NUCLEOTIDE SEQUENCE [LARGE SCALE GENOMIC DNA]</scope>
    <source>
        <strain evidence="2">ATCC 25650 / DSM 13394 / JCM 20685 / NBRC 16684 / NCIMB 2208 / IAM 12614 / B1</strain>
    </source>
</reference>